<gene>
    <name evidence="2" type="ORF">BD821_101447</name>
</gene>
<dbReference type="RefSeq" id="WP_029453191.1">
    <property type="nucleotide sequence ID" value="NZ_PTIS01000001.1"/>
</dbReference>
<dbReference type="InterPro" id="IPR014211">
    <property type="entry name" value="Spore_III_AD"/>
</dbReference>
<dbReference type="OrthoDB" id="1682150at2"/>
<feature type="transmembrane region" description="Helical" evidence="1">
    <location>
        <begin position="102"/>
        <end position="124"/>
    </location>
</feature>
<feature type="transmembrane region" description="Helical" evidence="1">
    <location>
        <begin position="31"/>
        <end position="51"/>
    </location>
</feature>
<evidence type="ECO:0000313" key="2">
    <source>
        <dbReference type="EMBL" id="PPK49781.1"/>
    </source>
</evidence>
<reference evidence="2 3" key="1">
    <citation type="submission" date="2018-02" db="EMBL/GenBank/DDBJ databases">
        <title>Genomic Encyclopedia of Archaeal and Bacterial Type Strains, Phase II (KMG-II): from individual species to whole genera.</title>
        <authorList>
            <person name="Goeker M."/>
        </authorList>
    </citation>
    <scope>NUCLEOTIDE SEQUENCE [LARGE SCALE GENOMIC DNA]</scope>
    <source>
        <strain evidence="2 3">DSM 15099</strain>
    </source>
</reference>
<organism evidence="2 3">
    <name type="scientific">Clostridium algidicarnis DSM 15099</name>
    <dbReference type="NCBI Taxonomy" id="1121295"/>
    <lineage>
        <taxon>Bacteria</taxon>
        <taxon>Bacillati</taxon>
        <taxon>Bacillota</taxon>
        <taxon>Clostridia</taxon>
        <taxon>Eubacteriales</taxon>
        <taxon>Clostridiaceae</taxon>
        <taxon>Clostridium</taxon>
    </lineage>
</organism>
<proteinExistence type="predicted"/>
<dbReference type="STRING" id="37659.GCA_000703125_02506"/>
<protein>
    <submittedName>
        <fullName evidence="2">Stage III sporulation protein AD</fullName>
    </submittedName>
</protein>
<dbReference type="EMBL" id="PTIS01000001">
    <property type="protein sequence ID" value="PPK49781.1"/>
    <property type="molecule type" value="Genomic_DNA"/>
</dbReference>
<keyword evidence="1" id="KW-0812">Transmembrane</keyword>
<dbReference type="GeneID" id="75091317"/>
<accession>A0A2S6G1K8</accession>
<evidence type="ECO:0000313" key="3">
    <source>
        <dbReference type="Proteomes" id="UP000239863"/>
    </source>
</evidence>
<keyword evidence="1" id="KW-1133">Transmembrane helix</keyword>
<dbReference type="Pfam" id="PF06686">
    <property type="entry name" value="SpoIIIAC"/>
    <property type="match status" value="2"/>
</dbReference>
<name>A0A2S6G1K8_9CLOT</name>
<dbReference type="InterPro" id="IPR025664">
    <property type="entry name" value="Spore_III_AC/AD"/>
</dbReference>
<dbReference type="AlphaFoldDB" id="A0A2S6G1K8"/>
<sequence length="127" mass="14099">MEIIKITSFAFVALFLLIIFKEEREDISIFITLITSVIIIFFLLSKINFIFQFLQSIALKANIDAVYLSTVMKILGIAYVASFCSEICKDAGANSIASKVELSGKILILFLAIPILMAVLDAILKIM</sequence>
<feature type="transmembrane region" description="Helical" evidence="1">
    <location>
        <begin position="63"/>
        <end position="82"/>
    </location>
</feature>
<evidence type="ECO:0000256" key="1">
    <source>
        <dbReference type="SAM" id="Phobius"/>
    </source>
</evidence>
<dbReference type="NCBIfam" id="TIGR02849">
    <property type="entry name" value="spore_III_AD"/>
    <property type="match status" value="1"/>
</dbReference>
<dbReference type="Proteomes" id="UP000239863">
    <property type="component" value="Unassembled WGS sequence"/>
</dbReference>
<comment type="caution">
    <text evidence="2">The sequence shown here is derived from an EMBL/GenBank/DDBJ whole genome shotgun (WGS) entry which is preliminary data.</text>
</comment>
<keyword evidence="1" id="KW-0472">Membrane</keyword>